<evidence type="ECO:0000256" key="4">
    <source>
        <dbReference type="ARBA" id="ARBA00022670"/>
    </source>
</evidence>
<name>A0A2I0AB51_9ASPA</name>
<keyword evidence="13" id="KW-1185">Reference proteome</keyword>
<evidence type="ECO:0000256" key="2">
    <source>
        <dbReference type="ARBA" id="ARBA00004141"/>
    </source>
</evidence>
<evidence type="ECO:0000256" key="5">
    <source>
        <dbReference type="ARBA" id="ARBA00022692"/>
    </source>
</evidence>
<keyword evidence="9 10" id="KW-0472">Membrane</keyword>
<dbReference type="InterPro" id="IPR035952">
    <property type="entry name" value="Rhomboid-like_sf"/>
</dbReference>
<keyword evidence="7 10" id="KW-0720">Serine protease</keyword>
<keyword evidence="6 10" id="KW-0378">Hydrolase</keyword>
<keyword evidence="4 10" id="KW-0645">Protease</keyword>
<organism evidence="12 13">
    <name type="scientific">Apostasia shenzhenica</name>
    <dbReference type="NCBI Taxonomy" id="1088818"/>
    <lineage>
        <taxon>Eukaryota</taxon>
        <taxon>Viridiplantae</taxon>
        <taxon>Streptophyta</taxon>
        <taxon>Embryophyta</taxon>
        <taxon>Tracheophyta</taxon>
        <taxon>Spermatophyta</taxon>
        <taxon>Magnoliopsida</taxon>
        <taxon>Liliopsida</taxon>
        <taxon>Asparagales</taxon>
        <taxon>Orchidaceae</taxon>
        <taxon>Apostasioideae</taxon>
        <taxon>Apostasia</taxon>
    </lineage>
</organism>
<comment type="similarity">
    <text evidence="3 10">Belongs to the peptidase S54 family.</text>
</comment>
<comment type="caution">
    <text evidence="10">Lacks conserved residue(s) required for the propagation of feature annotation.</text>
</comment>
<evidence type="ECO:0000313" key="13">
    <source>
        <dbReference type="Proteomes" id="UP000236161"/>
    </source>
</evidence>
<dbReference type="STRING" id="1088818.A0A2I0AB51"/>
<comment type="subcellular location">
    <subcellularLocation>
        <location evidence="2 10">Membrane</location>
        <topology evidence="2 10">Multi-pass membrane protein</topology>
    </subcellularLocation>
</comment>
<keyword evidence="8 10" id="KW-1133">Transmembrane helix</keyword>
<dbReference type="GO" id="GO:0004252">
    <property type="term" value="F:serine-type endopeptidase activity"/>
    <property type="evidence" value="ECO:0007669"/>
    <property type="project" value="InterPro"/>
</dbReference>
<feature type="transmembrane region" description="Helical" evidence="10">
    <location>
        <begin position="12"/>
        <end position="35"/>
    </location>
</feature>
<comment type="catalytic activity">
    <reaction evidence="1 10">
        <text>Cleaves type-1 transmembrane domains using a catalytic dyad composed of serine and histidine that are contributed by different transmembrane domains.</text>
        <dbReference type="EC" id="3.4.21.105"/>
    </reaction>
</comment>
<dbReference type="Proteomes" id="UP000236161">
    <property type="component" value="Unassembled WGS sequence"/>
</dbReference>
<dbReference type="SUPFAM" id="SSF144091">
    <property type="entry name" value="Rhomboid-like"/>
    <property type="match status" value="1"/>
</dbReference>
<dbReference type="Gene3D" id="1.20.1540.10">
    <property type="entry name" value="Rhomboid-like"/>
    <property type="match status" value="1"/>
</dbReference>
<dbReference type="GO" id="GO:0016020">
    <property type="term" value="C:membrane"/>
    <property type="evidence" value="ECO:0007669"/>
    <property type="project" value="UniProtKB-SubCell"/>
</dbReference>
<dbReference type="EMBL" id="KZ452001">
    <property type="protein sequence ID" value="PKA52770.1"/>
    <property type="molecule type" value="Genomic_DNA"/>
</dbReference>
<dbReference type="OrthoDB" id="418595at2759"/>
<evidence type="ECO:0000313" key="12">
    <source>
        <dbReference type="EMBL" id="PKA52770.1"/>
    </source>
</evidence>
<dbReference type="Pfam" id="PF01694">
    <property type="entry name" value="Rhomboid"/>
    <property type="match status" value="1"/>
</dbReference>
<feature type="domain" description="Peptidase S54 rhomboid" evidence="11">
    <location>
        <begin position="2"/>
        <end position="58"/>
    </location>
</feature>
<gene>
    <name evidence="12" type="ORF">AXF42_Ash001751</name>
</gene>
<dbReference type="AlphaFoldDB" id="A0A2I0AB51"/>
<reference evidence="12 13" key="1">
    <citation type="journal article" date="2017" name="Nature">
        <title>The Apostasia genome and the evolution of orchids.</title>
        <authorList>
            <person name="Zhang G.Q."/>
            <person name="Liu K.W."/>
            <person name="Li Z."/>
            <person name="Lohaus R."/>
            <person name="Hsiao Y.Y."/>
            <person name="Niu S.C."/>
            <person name="Wang J.Y."/>
            <person name="Lin Y.C."/>
            <person name="Xu Q."/>
            <person name="Chen L.J."/>
            <person name="Yoshida K."/>
            <person name="Fujiwara S."/>
            <person name="Wang Z.W."/>
            <person name="Zhang Y.Q."/>
            <person name="Mitsuda N."/>
            <person name="Wang M."/>
            <person name="Liu G.H."/>
            <person name="Pecoraro L."/>
            <person name="Huang H.X."/>
            <person name="Xiao X.J."/>
            <person name="Lin M."/>
            <person name="Wu X.Y."/>
            <person name="Wu W.L."/>
            <person name="Chen Y.Y."/>
            <person name="Chang S.B."/>
            <person name="Sakamoto S."/>
            <person name="Ohme-Takagi M."/>
            <person name="Yagi M."/>
            <person name="Zeng S.J."/>
            <person name="Shen C.Y."/>
            <person name="Yeh C.M."/>
            <person name="Luo Y.B."/>
            <person name="Tsai W.C."/>
            <person name="Van de Peer Y."/>
            <person name="Liu Z.J."/>
        </authorList>
    </citation>
    <scope>NUCLEOTIDE SEQUENCE [LARGE SCALE GENOMIC DNA]</scope>
    <source>
        <strain evidence="13">cv. Shenzhen</strain>
        <tissue evidence="12">Stem</tissue>
    </source>
</reference>
<dbReference type="InterPro" id="IPR002610">
    <property type="entry name" value="Peptidase_S54_rhomboid-like"/>
</dbReference>
<comment type="function">
    <text evidence="10">Serine protease involved in intramembrane proteolysis.</text>
</comment>
<evidence type="ECO:0000256" key="9">
    <source>
        <dbReference type="ARBA" id="ARBA00023136"/>
    </source>
</evidence>
<evidence type="ECO:0000256" key="3">
    <source>
        <dbReference type="ARBA" id="ARBA00009045"/>
    </source>
</evidence>
<dbReference type="InterPro" id="IPR022764">
    <property type="entry name" value="Peptidase_S54_rhomboid_dom"/>
</dbReference>
<evidence type="ECO:0000256" key="7">
    <source>
        <dbReference type="ARBA" id="ARBA00022825"/>
    </source>
</evidence>
<keyword evidence="5 10" id="KW-0812">Transmembrane</keyword>
<dbReference type="PANTHER" id="PTHR22936">
    <property type="entry name" value="RHOMBOID-RELATED"/>
    <property type="match status" value="1"/>
</dbReference>
<dbReference type="GO" id="GO:0006508">
    <property type="term" value="P:proteolysis"/>
    <property type="evidence" value="ECO:0007669"/>
    <property type="project" value="UniProtKB-KW"/>
</dbReference>
<dbReference type="EC" id="3.4.21.105" evidence="10"/>
<evidence type="ECO:0000256" key="6">
    <source>
        <dbReference type="ARBA" id="ARBA00022801"/>
    </source>
</evidence>
<evidence type="ECO:0000259" key="11">
    <source>
        <dbReference type="Pfam" id="PF01694"/>
    </source>
</evidence>
<sequence>MLSELITNWTLYTNKVAAILTLLLIVAINLAIGIFPLVNNFAHVGGFIVGFLLGFVLLIRPQFDWIEGQSHPKYKFYQRLLWMMGILMLITGCRFVIGIVLLFKGVNGSEHCHWCGYLNCVPTSKWSCGD</sequence>
<evidence type="ECO:0000256" key="1">
    <source>
        <dbReference type="ARBA" id="ARBA00000156"/>
    </source>
</evidence>
<feature type="transmembrane region" description="Helical" evidence="10">
    <location>
        <begin position="41"/>
        <end position="59"/>
    </location>
</feature>
<feature type="transmembrane region" description="Helical" evidence="10">
    <location>
        <begin position="80"/>
        <end position="103"/>
    </location>
</feature>
<dbReference type="PANTHER" id="PTHR22936:SF69">
    <property type="entry name" value="RHOMBOID-LIKE PROTEIN"/>
    <property type="match status" value="1"/>
</dbReference>
<protein>
    <recommendedName>
        <fullName evidence="10">RHOMBOID-like protein</fullName>
        <ecNumber evidence="10">3.4.21.105</ecNumber>
    </recommendedName>
</protein>
<accession>A0A2I0AB51</accession>
<evidence type="ECO:0000256" key="8">
    <source>
        <dbReference type="ARBA" id="ARBA00022989"/>
    </source>
</evidence>
<evidence type="ECO:0000256" key="10">
    <source>
        <dbReference type="RuleBase" id="RU362115"/>
    </source>
</evidence>
<proteinExistence type="inferred from homology"/>